<feature type="compositionally biased region" description="Basic and acidic residues" evidence="2">
    <location>
        <begin position="551"/>
        <end position="575"/>
    </location>
</feature>
<keyword evidence="4" id="KW-1185">Reference proteome</keyword>
<evidence type="ECO:0000256" key="2">
    <source>
        <dbReference type="SAM" id="MobiDB-lite"/>
    </source>
</evidence>
<dbReference type="SUPFAM" id="SSF56112">
    <property type="entry name" value="Protein kinase-like (PK-like)"/>
    <property type="match status" value="1"/>
</dbReference>
<dbReference type="Gene3D" id="1.10.510.10">
    <property type="entry name" value="Transferase(Phosphotransferase) domain 1"/>
    <property type="match status" value="1"/>
</dbReference>
<organism evidence="4 5">
    <name type="scientific">Panagrellus redivivus</name>
    <name type="common">Microworm</name>
    <dbReference type="NCBI Taxonomy" id="6233"/>
    <lineage>
        <taxon>Eukaryota</taxon>
        <taxon>Metazoa</taxon>
        <taxon>Ecdysozoa</taxon>
        <taxon>Nematoda</taxon>
        <taxon>Chromadorea</taxon>
        <taxon>Rhabditida</taxon>
        <taxon>Tylenchina</taxon>
        <taxon>Panagrolaimomorpha</taxon>
        <taxon>Panagrolaimoidea</taxon>
        <taxon>Panagrolaimidae</taxon>
        <taxon>Panagrellus</taxon>
    </lineage>
</organism>
<dbReference type="EC" id="2.7.11.1" evidence="1"/>
<dbReference type="SMART" id="SM00220">
    <property type="entry name" value="S_TKc"/>
    <property type="match status" value="1"/>
</dbReference>
<dbReference type="InterPro" id="IPR050235">
    <property type="entry name" value="CK1_Ser-Thr_kinase"/>
</dbReference>
<protein>
    <recommendedName>
        <fullName evidence="1">non-specific serine/threonine protein kinase</fullName>
        <ecNumber evidence="1">2.7.11.1</ecNumber>
    </recommendedName>
</protein>
<dbReference type="Proteomes" id="UP000492821">
    <property type="component" value="Unassembled WGS sequence"/>
</dbReference>
<feature type="compositionally biased region" description="Basic and acidic residues" evidence="2">
    <location>
        <begin position="410"/>
        <end position="422"/>
    </location>
</feature>
<feature type="compositionally biased region" description="Basic residues" evidence="2">
    <location>
        <begin position="497"/>
        <end position="510"/>
    </location>
</feature>
<dbReference type="InterPro" id="IPR008271">
    <property type="entry name" value="Ser/Thr_kinase_AS"/>
</dbReference>
<dbReference type="AlphaFoldDB" id="A0A7E4W4Q2"/>
<dbReference type="GO" id="GO:0005524">
    <property type="term" value="F:ATP binding"/>
    <property type="evidence" value="ECO:0007669"/>
    <property type="project" value="InterPro"/>
</dbReference>
<reference evidence="4" key="1">
    <citation type="journal article" date="2013" name="Genetics">
        <title>The draft genome and transcriptome of Panagrellus redivivus are shaped by the harsh demands of a free-living lifestyle.</title>
        <authorList>
            <person name="Srinivasan J."/>
            <person name="Dillman A.R."/>
            <person name="Macchietto M.G."/>
            <person name="Heikkinen L."/>
            <person name="Lakso M."/>
            <person name="Fracchia K.M."/>
            <person name="Antoshechkin I."/>
            <person name="Mortazavi A."/>
            <person name="Wong G."/>
            <person name="Sternberg P.W."/>
        </authorList>
    </citation>
    <scope>NUCLEOTIDE SEQUENCE [LARGE SCALE GENOMIC DNA]</scope>
    <source>
        <strain evidence="4">MT8872</strain>
    </source>
</reference>
<reference evidence="5" key="2">
    <citation type="submission" date="2020-10" db="UniProtKB">
        <authorList>
            <consortium name="WormBaseParasite"/>
        </authorList>
    </citation>
    <scope>IDENTIFICATION</scope>
</reference>
<dbReference type="WBParaSite" id="Pan_g6995.t1">
    <property type="protein sequence ID" value="Pan_g6995.t1"/>
    <property type="gene ID" value="Pan_g6995"/>
</dbReference>
<feature type="region of interest" description="Disordered" evidence="2">
    <location>
        <begin position="467"/>
        <end position="591"/>
    </location>
</feature>
<dbReference type="GO" id="GO:0004674">
    <property type="term" value="F:protein serine/threonine kinase activity"/>
    <property type="evidence" value="ECO:0007669"/>
    <property type="project" value="UniProtKB-EC"/>
</dbReference>
<proteinExistence type="predicted"/>
<evidence type="ECO:0000313" key="4">
    <source>
        <dbReference type="Proteomes" id="UP000492821"/>
    </source>
</evidence>
<sequence>MSLFKPPEGLSLLLPHEKAYERIYEKNTPKEITEKLLPTILHESIFFPVSLYGHRLFHCSQTLEKEMHSVPEPKLPTRAVFSSTEDDYTIKESLGQRTYRVLGKKVNKERVLKLEWTERPTNVPRIQGSMSVLQKIKETRELFPKCEFFHHVIAFHVAGVFQERFAYYITDSYDCNLQDLLYKTLEGRPLTRTSALHIAVETLKGIHDLHLVRFMHRDIKPSNFYVGRGSNYRRIYLGGFNASYYWNDKKINDDESTLGKVRSVNARFQSRNYHTSDPMNPIDDIESWTYMVIYLFMPEKLPWRFVKSERIGYEYKCMLVRGAFDLGYELEYFARRYLNYLNLLSYKNIQDVDFGFFCALLDMLAMHWKYKLDDPLDWVYDTNAGKNIKAERRAGETNMMHQTMSSVVDIRDDPTKPAKNKTENVSTAVKASTASKSKASKAAKAATKGPAKDSIVAKKSEGVLKPVKKKKKEVTKEATVEDTTVGPDAKNQPSKSAVKKAKSSTKRAKKKADATQDQTVEGGEVIPGASTAKVKVKPTKPLSKVAKRKNATKEEATKEEPVKEDAPKDATKEVTEDKEEEGSGQNDANMS</sequence>
<dbReference type="InterPro" id="IPR000719">
    <property type="entry name" value="Prot_kinase_dom"/>
</dbReference>
<dbReference type="PANTHER" id="PTHR11909">
    <property type="entry name" value="CASEIN KINASE-RELATED"/>
    <property type="match status" value="1"/>
</dbReference>
<feature type="compositionally biased region" description="Low complexity" evidence="2">
    <location>
        <begin position="425"/>
        <end position="448"/>
    </location>
</feature>
<name>A0A7E4W4Q2_PANRE</name>
<feature type="region of interest" description="Disordered" evidence="2">
    <location>
        <begin position="410"/>
        <end position="453"/>
    </location>
</feature>
<accession>A0A7E4W4Q2</accession>
<evidence type="ECO:0000256" key="1">
    <source>
        <dbReference type="ARBA" id="ARBA00012513"/>
    </source>
</evidence>
<evidence type="ECO:0000313" key="5">
    <source>
        <dbReference type="WBParaSite" id="Pan_g6995.t1"/>
    </source>
</evidence>
<dbReference type="InterPro" id="IPR011009">
    <property type="entry name" value="Kinase-like_dom_sf"/>
</dbReference>
<dbReference type="PROSITE" id="PS50011">
    <property type="entry name" value="PROTEIN_KINASE_DOM"/>
    <property type="match status" value="1"/>
</dbReference>
<dbReference type="PROSITE" id="PS00108">
    <property type="entry name" value="PROTEIN_KINASE_ST"/>
    <property type="match status" value="1"/>
</dbReference>
<evidence type="ECO:0000259" key="3">
    <source>
        <dbReference type="PROSITE" id="PS50011"/>
    </source>
</evidence>
<feature type="domain" description="Protein kinase" evidence="3">
    <location>
        <begin position="88"/>
        <end position="404"/>
    </location>
</feature>